<dbReference type="Proteomes" id="UP001151760">
    <property type="component" value="Unassembled WGS sequence"/>
</dbReference>
<dbReference type="EMBL" id="BQNB010013547">
    <property type="protein sequence ID" value="GJT17323.1"/>
    <property type="molecule type" value="Genomic_DNA"/>
</dbReference>
<proteinExistence type="predicted"/>
<name>A0ABQ5BU67_9ASTR</name>
<reference evidence="1" key="2">
    <citation type="submission" date="2022-01" db="EMBL/GenBank/DDBJ databases">
        <authorList>
            <person name="Yamashiro T."/>
            <person name="Shiraishi A."/>
            <person name="Satake H."/>
            <person name="Nakayama K."/>
        </authorList>
    </citation>
    <scope>NUCLEOTIDE SEQUENCE</scope>
</reference>
<sequence length="121" mass="13838">MVRLWWLCRRHSGDVNRLSAARHPEGLRCHSPTPHGAAVVAVPSSDRHHDGGVFRRLWWLIRHPQPATTAVATGKRWHDGCYGGFMVTRREGLKVAAGGVIWWPESPWRRQIFCEERGEVI</sequence>
<accession>A0ABQ5BU67</accession>
<evidence type="ECO:0000313" key="1">
    <source>
        <dbReference type="EMBL" id="GJT17323.1"/>
    </source>
</evidence>
<organism evidence="1 2">
    <name type="scientific">Tanacetum coccineum</name>
    <dbReference type="NCBI Taxonomy" id="301880"/>
    <lineage>
        <taxon>Eukaryota</taxon>
        <taxon>Viridiplantae</taxon>
        <taxon>Streptophyta</taxon>
        <taxon>Embryophyta</taxon>
        <taxon>Tracheophyta</taxon>
        <taxon>Spermatophyta</taxon>
        <taxon>Magnoliopsida</taxon>
        <taxon>eudicotyledons</taxon>
        <taxon>Gunneridae</taxon>
        <taxon>Pentapetalae</taxon>
        <taxon>asterids</taxon>
        <taxon>campanulids</taxon>
        <taxon>Asterales</taxon>
        <taxon>Asteraceae</taxon>
        <taxon>Asteroideae</taxon>
        <taxon>Anthemideae</taxon>
        <taxon>Anthemidinae</taxon>
        <taxon>Tanacetum</taxon>
    </lineage>
</organism>
<comment type="caution">
    <text evidence="1">The sequence shown here is derived from an EMBL/GenBank/DDBJ whole genome shotgun (WGS) entry which is preliminary data.</text>
</comment>
<evidence type="ECO:0000313" key="2">
    <source>
        <dbReference type="Proteomes" id="UP001151760"/>
    </source>
</evidence>
<keyword evidence="2" id="KW-1185">Reference proteome</keyword>
<protein>
    <submittedName>
        <fullName evidence="1">Uncharacterized protein</fullName>
    </submittedName>
</protein>
<reference evidence="1" key="1">
    <citation type="journal article" date="2022" name="Int. J. Mol. Sci.">
        <title>Draft Genome of Tanacetum Coccineum: Genomic Comparison of Closely Related Tanacetum-Family Plants.</title>
        <authorList>
            <person name="Yamashiro T."/>
            <person name="Shiraishi A."/>
            <person name="Nakayama K."/>
            <person name="Satake H."/>
        </authorList>
    </citation>
    <scope>NUCLEOTIDE SEQUENCE</scope>
</reference>
<gene>
    <name evidence="1" type="ORF">Tco_0876029</name>
</gene>